<dbReference type="InterPro" id="IPR012437">
    <property type="entry name" value="DUF1638"/>
</dbReference>
<dbReference type="HOGENOM" id="CLU_091961_0_0_2"/>
<sequence>MRVMSIISCKMFEDEIVHLVEHDEEVDEVLILKNGSSGDIVRKFGDIGCPCRELTFNNVEAYRCHKYVKQEDGEGFMLVLNILEVVGMGKKRTMLKTNVYDAILKMSLFSDGMLLFYGLCGNLLKGIEGDFKFLECPLVLLRDPEGNIVDDCICAALGGKRAFVEKIKSFRGERVFMITPMWAANWEKMVVANGFARSLENLEESKMVFRAARYTQVAKINTGLNYQQNFESRAREFAAFYGFGITEFKTDQVIFEMCYSELKHSLTAYD</sequence>
<dbReference type="AlphaFoldDB" id="A0A0E3WS86"/>
<dbReference type="Pfam" id="PF07796">
    <property type="entry name" value="DUF1638"/>
    <property type="match status" value="1"/>
</dbReference>
<keyword evidence="3" id="KW-1185">Reference proteome</keyword>
<dbReference type="Proteomes" id="UP000033072">
    <property type="component" value="Chromosome"/>
</dbReference>
<evidence type="ECO:0000259" key="1">
    <source>
        <dbReference type="Pfam" id="PF07796"/>
    </source>
</evidence>
<protein>
    <recommendedName>
        <fullName evidence="1">DUF1638 domain-containing protein</fullName>
    </recommendedName>
</protein>
<reference evidence="2 3" key="1">
    <citation type="submission" date="2014-07" db="EMBL/GenBank/DDBJ databases">
        <title>Methanogenic archaea and the global carbon cycle.</title>
        <authorList>
            <person name="Henriksen J.R."/>
            <person name="Luke J."/>
            <person name="Reinhart S."/>
            <person name="Benedict M.N."/>
            <person name="Youngblut N.D."/>
            <person name="Metcalf M.E."/>
            <person name="Whitaker R.J."/>
            <person name="Metcalf W.W."/>
        </authorList>
    </citation>
    <scope>NUCLEOTIDE SEQUENCE [LARGE SCALE GENOMIC DNA]</scope>
    <source>
        <strain evidence="2 3">Z-7289</strain>
    </source>
</reference>
<evidence type="ECO:0000313" key="2">
    <source>
        <dbReference type="EMBL" id="AKB74015.1"/>
    </source>
</evidence>
<dbReference type="PATRIC" id="fig|1434111.4.peg.946"/>
<evidence type="ECO:0000313" key="3">
    <source>
        <dbReference type="Proteomes" id="UP000033072"/>
    </source>
</evidence>
<gene>
    <name evidence="2" type="ORF">MSLAZ_0754</name>
</gene>
<dbReference type="KEGG" id="mls:MSLAZ_0754"/>
<dbReference type="EMBL" id="CP009515">
    <property type="protein sequence ID" value="AKB74015.1"/>
    <property type="molecule type" value="Genomic_DNA"/>
</dbReference>
<organism evidence="2 3">
    <name type="scientific">Methanosarcina lacustris Z-7289</name>
    <dbReference type="NCBI Taxonomy" id="1434111"/>
    <lineage>
        <taxon>Archaea</taxon>
        <taxon>Methanobacteriati</taxon>
        <taxon>Methanobacteriota</taxon>
        <taxon>Stenosarchaea group</taxon>
        <taxon>Methanomicrobia</taxon>
        <taxon>Methanosarcinales</taxon>
        <taxon>Methanosarcinaceae</taxon>
        <taxon>Methanosarcina</taxon>
    </lineage>
</organism>
<feature type="domain" description="DUF1638" evidence="1">
    <location>
        <begin position="92"/>
        <end position="258"/>
    </location>
</feature>
<accession>A0A0E3WS86</accession>
<proteinExistence type="predicted"/>
<name>A0A0E3WS86_9EURY</name>